<dbReference type="InterPro" id="IPR000537">
    <property type="entry name" value="UbiA_prenyltransferase"/>
</dbReference>
<dbReference type="Gene3D" id="1.10.357.140">
    <property type="entry name" value="UbiA prenyltransferase"/>
    <property type="match status" value="1"/>
</dbReference>
<proteinExistence type="predicted"/>
<gene>
    <name evidence="7" type="ORF">GU920_05895</name>
</gene>
<feature type="transmembrane region" description="Helical" evidence="6">
    <location>
        <begin position="338"/>
        <end position="356"/>
    </location>
</feature>
<feature type="transmembrane region" description="Helical" evidence="6">
    <location>
        <begin position="385"/>
        <end position="406"/>
    </location>
</feature>
<evidence type="ECO:0000256" key="4">
    <source>
        <dbReference type="ARBA" id="ARBA00022989"/>
    </source>
</evidence>
<keyword evidence="3 6" id="KW-0812">Transmembrane</keyword>
<evidence type="ECO:0000313" key="8">
    <source>
        <dbReference type="Proteomes" id="UP001517376"/>
    </source>
</evidence>
<feature type="transmembrane region" description="Helical" evidence="6">
    <location>
        <begin position="282"/>
        <end position="300"/>
    </location>
</feature>
<evidence type="ECO:0000313" key="7">
    <source>
        <dbReference type="EMBL" id="NBE07059.1"/>
    </source>
</evidence>
<dbReference type="NCBIfam" id="NF006088">
    <property type="entry name" value="PRK08238.1"/>
    <property type="match status" value="1"/>
</dbReference>
<organism evidence="7 8">
    <name type="scientific">Paragemmobacter ruber</name>
    <dbReference type="NCBI Taxonomy" id="1985673"/>
    <lineage>
        <taxon>Bacteria</taxon>
        <taxon>Pseudomonadati</taxon>
        <taxon>Pseudomonadota</taxon>
        <taxon>Alphaproteobacteria</taxon>
        <taxon>Rhodobacterales</taxon>
        <taxon>Paracoccaceae</taxon>
        <taxon>Paragemmobacter</taxon>
    </lineage>
</organism>
<evidence type="ECO:0000256" key="1">
    <source>
        <dbReference type="ARBA" id="ARBA00004141"/>
    </source>
</evidence>
<feature type="transmembrane region" description="Helical" evidence="6">
    <location>
        <begin position="258"/>
        <end position="276"/>
    </location>
</feature>
<dbReference type="CDD" id="cd13963">
    <property type="entry name" value="PT_UbiA_2"/>
    <property type="match status" value="1"/>
</dbReference>
<dbReference type="Pfam" id="PF12710">
    <property type="entry name" value="HAD"/>
    <property type="match status" value="1"/>
</dbReference>
<feature type="transmembrane region" description="Helical" evidence="6">
    <location>
        <begin position="219"/>
        <end position="238"/>
    </location>
</feature>
<keyword evidence="4 6" id="KW-1133">Transmembrane helix</keyword>
<dbReference type="EMBL" id="JAAATW010000001">
    <property type="protein sequence ID" value="NBE07059.1"/>
    <property type="molecule type" value="Genomic_DNA"/>
</dbReference>
<dbReference type="InterPro" id="IPR036412">
    <property type="entry name" value="HAD-like_sf"/>
</dbReference>
<dbReference type="Gene3D" id="3.40.50.1000">
    <property type="entry name" value="HAD superfamily/HAD-like"/>
    <property type="match status" value="1"/>
</dbReference>
<protein>
    <submittedName>
        <fullName evidence="7">UbiA family prenyltransferase</fullName>
    </submittedName>
</protein>
<dbReference type="Proteomes" id="UP001517376">
    <property type="component" value="Unassembled WGS sequence"/>
</dbReference>
<dbReference type="SUPFAM" id="SSF56784">
    <property type="entry name" value="HAD-like"/>
    <property type="match status" value="1"/>
</dbReference>
<evidence type="ECO:0000256" key="3">
    <source>
        <dbReference type="ARBA" id="ARBA00022692"/>
    </source>
</evidence>
<dbReference type="Pfam" id="PF01040">
    <property type="entry name" value="UbiA"/>
    <property type="match status" value="1"/>
</dbReference>
<keyword evidence="2" id="KW-1003">Cell membrane</keyword>
<accession>A0ABW9Y3I8</accession>
<evidence type="ECO:0000256" key="6">
    <source>
        <dbReference type="SAM" id="Phobius"/>
    </source>
</evidence>
<evidence type="ECO:0000256" key="5">
    <source>
        <dbReference type="ARBA" id="ARBA00023136"/>
    </source>
</evidence>
<sequence length="474" mass="51802">MPDQAVLVVDLDGTLVRSDMLHESFWSAFGRNWRSPFQAMAALMGGRAALKRMLAERSHVDVTTLPYDEVVLDHIRDWRASGGRTALVTAADQALADRISAHLGIFDETHGSNGQTNLKGAAKAAFLTRHFGAGRFAYMGDHAADLAVWAEAGAIITVNAKPDVARRAEALGKPIEHIVTAQPMLRPFFKALRPHQWLKNVLIFVPVLAAHRMDAPTLLQGFLAFAAFSMIASGVYLLNDLLDLGPDRAHPRKRKRPFASGALPVAMGTFLAPAFLMGGLCLSIPLGWPFVTMMACYFVLTTAYSLHLKRKIVIDICVLAGLYTLRIVAGGVATGIEISVWLFAFAIFFFFALAAVKRQAELVDLAERGKLDVVGRGYHVNDLPIISMIALGAGFVSVLVLALYLNTPDVRELYSQPAVLWGVFVIQLYWITRIVLITHRGQMHDDPVIYAVKDKVSRVCLLASVGFIGVGAML</sequence>
<comment type="subcellular location">
    <subcellularLocation>
        <location evidence="1">Membrane</location>
        <topology evidence="1">Multi-pass membrane protein</topology>
    </subcellularLocation>
</comment>
<feature type="transmembrane region" description="Helical" evidence="6">
    <location>
        <begin position="418"/>
        <end position="436"/>
    </location>
</feature>
<comment type="caution">
    <text evidence="7">The sequence shown here is derived from an EMBL/GenBank/DDBJ whole genome shotgun (WGS) entry which is preliminary data.</text>
</comment>
<name>A0ABW9Y3I8_9RHOB</name>
<keyword evidence="8" id="KW-1185">Reference proteome</keyword>
<dbReference type="InterPro" id="IPR044878">
    <property type="entry name" value="UbiA_sf"/>
</dbReference>
<reference evidence="8" key="1">
    <citation type="submission" date="2020-01" db="EMBL/GenBank/DDBJ databases">
        <title>Sphingomonas sp. strain CSW-10.</title>
        <authorList>
            <person name="Chen W.-M."/>
        </authorList>
    </citation>
    <scope>NUCLEOTIDE SEQUENCE [LARGE SCALE GENOMIC DNA]</scope>
    <source>
        <strain evidence="8">CCP-1</strain>
    </source>
</reference>
<evidence type="ECO:0000256" key="2">
    <source>
        <dbReference type="ARBA" id="ARBA00022475"/>
    </source>
</evidence>
<dbReference type="InterPro" id="IPR023214">
    <property type="entry name" value="HAD_sf"/>
</dbReference>
<keyword evidence="5 6" id="KW-0472">Membrane</keyword>